<reference evidence="1" key="1">
    <citation type="submission" date="2020-05" db="EMBL/GenBank/DDBJ databases">
        <authorList>
            <person name="Chiriac C."/>
            <person name="Salcher M."/>
            <person name="Ghai R."/>
            <person name="Kavagutti S V."/>
        </authorList>
    </citation>
    <scope>NUCLEOTIDE SEQUENCE</scope>
</reference>
<name>A0A6J6Y8H3_9ZZZZ</name>
<protein>
    <submittedName>
        <fullName evidence="1">Unannotated protein</fullName>
    </submittedName>
</protein>
<organism evidence="1">
    <name type="scientific">freshwater metagenome</name>
    <dbReference type="NCBI Taxonomy" id="449393"/>
    <lineage>
        <taxon>unclassified sequences</taxon>
        <taxon>metagenomes</taxon>
        <taxon>ecological metagenomes</taxon>
    </lineage>
</organism>
<gene>
    <name evidence="1" type="ORF">UFOPK3046_00829</name>
</gene>
<sequence>MIVEFPSVESAAISNDLLVTGEITASIASIALEPPTLRNLDVVRKD</sequence>
<accession>A0A6J6Y8H3</accession>
<dbReference type="EMBL" id="CAFAAQ010000060">
    <property type="protein sequence ID" value="CAB4805722.1"/>
    <property type="molecule type" value="Genomic_DNA"/>
</dbReference>
<proteinExistence type="predicted"/>
<dbReference type="AlphaFoldDB" id="A0A6J6Y8H3"/>
<evidence type="ECO:0000313" key="1">
    <source>
        <dbReference type="EMBL" id="CAB4805722.1"/>
    </source>
</evidence>